<name>W9WKY6_9EURO</name>
<keyword evidence="2" id="KW-1185">Reference proteome</keyword>
<proteinExistence type="predicted"/>
<evidence type="ECO:0000313" key="1">
    <source>
        <dbReference type="EMBL" id="EXJ65655.1"/>
    </source>
</evidence>
<dbReference type="RefSeq" id="XP_007749945.1">
    <property type="nucleotide sequence ID" value="XM_007751755.1"/>
</dbReference>
<comment type="caution">
    <text evidence="1">The sequence shown here is derived from an EMBL/GenBank/DDBJ whole genome shotgun (WGS) entry which is preliminary data.</text>
</comment>
<dbReference type="AlphaFoldDB" id="W9WKY6"/>
<sequence length="78" mass="9160">MRLINTQTLKLEFFNDPVPAEARYTILLHTWEDDEVNFEDMKDLAVARRKKGFAKIQAVCALAVGHGRHLLYRQIFER</sequence>
<dbReference type="EMBL" id="AMGX01000024">
    <property type="protein sequence ID" value="EXJ65655.1"/>
    <property type="molecule type" value="Genomic_DNA"/>
</dbReference>
<dbReference type="PANTHER" id="PTHR10622">
    <property type="entry name" value="HET DOMAIN-CONTAINING PROTEIN"/>
    <property type="match status" value="1"/>
</dbReference>
<evidence type="ECO:0000313" key="2">
    <source>
        <dbReference type="Proteomes" id="UP000019471"/>
    </source>
</evidence>
<dbReference type="STRING" id="1182543.W9WKY6"/>
<gene>
    <name evidence="1" type="ORF">A1O5_11182</name>
</gene>
<dbReference type="GeneID" id="19195872"/>
<dbReference type="HOGENOM" id="CLU_2621835_0_0_1"/>
<organism evidence="1 2">
    <name type="scientific">Cladophialophora psammophila CBS 110553</name>
    <dbReference type="NCBI Taxonomy" id="1182543"/>
    <lineage>
        <taxon>Eukaryota</taxon>
        <taxon>Fungi</taxon>
        <taxon>Dikarya</taxon>
        <taxon>Ascomycota</taxon>
        <taxon>Pezizomycotina</taxon>
        <taxon>Eurotiomycetes</taxon>
        <taxon>Chaetothyriomycetidae</taxon>
        <taxon>Chaetothyriales</taxon>
        <taxon>Herpotrichiellaceae</taxon>
        <taxon>Cladophialophora</taxon>
    </lineage>
</organism>
<dbReference type="OrthoDB" id="674604at2759"/>
<reference evidence="1 2" key="1">
    <citation type="submission" date="2013-03" db="EMBL/GenBank/DDBJ databases">
        <title>The Genome Sequence of Cladophialophora psammophila CBS 110553.</title>
        <authorList>
            <consortium name="The Broad Institute Genomics Platform"/>
            <person name="Cuomo C."/>
            <person name="de Hoog S."/>
            <person name="Gorbushina A."/>
            <person name="Walker B."/>
            <person name="Young S.K."/>
            <person name="Zeng Q."/>
            <person name="Gargeya S."/>
            <person name="Fitzgerald M."/>
            <person name="Haas B."/>
            <person name="Abouelleil A."/>
            <person name="Allen A.W."/>
            <person name="Alvarado L."/>
            <person name="Arachchi H.M."/>
            <person name="Berlin A.M."/>
            <person name="Chapman S.B."/>
            <person name="Gainer-Dewar J."/>
            <person name="Goldberg J."/>
            <person name="Griggs A."/>
            <person name="Gujja S."/>
            <person name="Hansen M."/>
            <person name="Howarth C."/>
            <person name="Imamovic A."/>
            <person name="Ireland A."/>
            <person name="Larimer J."/>
            <person name="McCowan C."/>
            <person name="Murphy C."/>
            <person name="Pearson M."/>
            <person name="Poon T.W."/>
            <person name="Priest M."/>
            <person name="Roberts A."/>
            <person name="Saif S."/>
            <person name="Shea T."/>
            <person name="Sisk P."/>
            <person name="Sykes S."/>
            <person name="Wortman J."/>
            <person name="Nusbaum C."/>
            <person name="Birren B."/>
        </authorList>
    </citation>
    <scope>NUCLEOTIDE SEQUENCE [LARGE SCALE GENOMIC DNA]</scope>
    <source>
        <strain evidence="1 2">CBS 110553</strain>
    </source>
</reference>
<accession>W9WKY6</accession>
<dbReference type="Proteomes" id="UP000019471">
    <property type="component" value="Unassembled WGS sequence"/>
</dbReference>
<protein>
    <submittedName>
        <fullName evidence="1">Uncharacterized protein</fullName>
    </submittedName>
</protein>
<dbReference type="PANTHER" id="PTHR10622:SF10">
    <property type="entry name" value="HET DOMAIN-CONTAINING PROTEIN"/>
    <property type="match status" value="1"/>
</dbReference>